<sequence length="192" mass="21355">MPVGDCERAFIAAAAADGLPLVRARAPWLNQRGHLGLPPGAEPVRRALADIFAALDGDPVSQSRKRLTALPGDFVHEPTGTFIELDESQHFTSYRLLTFDHYPADARLGFDMDEYRALCREWSPRSDKYRASKPAVGFGPGGRQRQRAYHDALRDLVIPAVVGRPLVRVQAPYRDGTAAYQRVRHRLLAAIE</sequence>
<dbReference type="RefSeq" id="WP_191783806.1">
    <property type="nucleotide sequence ID" value="NZ_JACSQV010000010.1"/>
</dbReference>
<proteinExistence type="predicted"/>
<gene>
    <name evidence="1" type="ORF">H9657_12855</name>
</gene>
<comment type="caution">
    <text evidence="1">The sequence shown here is derived from an EMBL/GenBank/DDBJ whole genome shotgun (WGS) entry which is preliminary data.</text>
</comment>
<evidence type="ECO:0000313" key="1">
    <source>
        <dbReference type="EMBL" id="MBD7919161.1"/>
    </source>
</evidence>
<dbReference type="EMBL" id="JACSQV010000010">
    <property type="protein sequence ID" value="MBD7919161.1"/>
    <property type="molecule type" value="Genomic_DNA"/>
</dbReference>
<reference evidence="1 2" key="1">
    <citation type="submission" date="2020-08" db="EMBL/GenBank/DDBJ databases">
        <title>A Genomic Blueprint of the Chicken Gut Microbiome.</title>
        <authorList>
            <person name="Gilroy R."/>
            <person name="Ravi A."/>
            <person name="Getino M."/>
            <person name="Pursley I."/>
            <person name="Horton D.L."/>
            <person name="Alikhan N.-F."/>
            <person name="Baker D."/>
            <person name="Gharbi K."/>
            <person name="Hall N."/>
            <person name="Watson M."/>
            <person name="Adriaenssens E.M."/>
            <person name="Foster-Nyarko E."/>
            <person name="Jarju S."/>
            <person name="Secka A."/>
            <person name="Antonio M."/>
            <person name="Oren A."/>
            <person name="Chaudhuri R."/>
            <person name="La Ragione R.M."/>
            <person name="Hildebrand F."/>
            <person name="Pallen M.J."/>
        </authorList>
    </citation>
    <scope>NUCLEOTIDE SEQUENCE [LARGE SCALE GENOMIC DNA]</scope>
    <source>
        <strain evidence="1 2">Sa3CUA2</strain>
    </source>
</reference>
<keyword evidence="2" id="KW-1185">Reference proteome</keyword>
<accession>A0ABR8QFF7</accession>
<dbReference type="Pfam" id="PF23913">
    <property type="entry name" value="DUF7255"/>
    <property type="match status" value="1"/>
</dbReference>
<dbReference type="InterPro" id="IPR055679">
    <property type="entry name" value="DUF7255"/>
</dbReference>
<evidence type="ECO:0000313" key="2">
    <source>
        <dbReference type="Proteomes" id="UP000604241"/>
    </source>
</evidence>
<protein>
    <submittedName>
        <fullName evidence="1">Uncharacterized protein</fullName>
    </submittedName>
</protein>
<organism evidence="1 2">
    <name type="scientific">Cellulomonas avistercoris</name>
    <dbReference type="NCBI Taxonomy" id="2762242"/>
    <lineage>
        <taxon>Bacteria</taxon>
        <taxon>Bacillati</taxon>
        <taxon>Actinomycetota</taxon>
        <taxon>Actinomycetes</taxon>
        <taxon>Micrococcales</taxon>
        <taxon>Cellulomonadaceae</taxon>
        <taxon>Cellulomonas</taxon>
    </lineage>
</organism>
<dbReference type="Proteomes" id="UP000604241">
    <property type="component" value="Unassembled WGS sequence"/>
</dbReference>
<name>A0ABR8QFF7_9CELL</name>